<dbReference type="Pfam" id="PF01051">
    <property type="entry name" value="Rep3_N"/>
    <property type="match status" value="1"/>
</dbReference>
<geneLocation type="plasmid" evidence="3">
    <name>unnamed</name>
</geneLocation>
<accession>A0A0F7K3K2</accession>
<comment type="similarity">
    <text evidence="1">Belongs to the initiator RepB protein family.</text>
</comment>
<evidence type="ECO:0000313" key="4">
    <source>
        <dbReference type="Proteomes" id="UP000034410"/>
    </source>
</evidence>
<reference evidence="3 4" key="1">
    <citation type="journal article" date="2015" name="Genome Announc.">
        <title>Complete Genome Sequence of Sedimenticola thiotaurini Strain SIP-G1, a Polyphosphate- and Polyhydroxyalkanoate-Accumulating Sulfur-Oxidizing Gammaproteobacterium Isolated from Salt Marsh Sediments.</title>
        <authorList>
            <person name="Flood B.E."/>
            <person name="Jones D.S."/>
            <person name="Bailey J.V."/>
        </authorList>
    </citation>
    <scope>NUCLEOTIDE SEQUENCE [LARGE SCALE GENOMIC DNA]</scope>
    <source>
        <strain evidence="3 4">SIP-G1</strain>
        <plasmid evidence="4">Plasmid</plasmid>
    </source>
</reference>
<dbReference type="GO" id="GO:0006270">
    <property type="term" value="P:DNA replication initiation"/>
    <property type="evidence" value="ECO:0007669"/>
    <property type="project" value="InterPro"/>
</dbReference>
<evidence type="ECO:0000256" key="1">
    <source>
        <dbReference type="ARBA" id="ARBA00038283"/>
    </source>
</evidence>
<feature type="domain" description="Initiator Rep protein WH1" evidence="2">
    <location>
        <begin position="18"/>
        <end position="159"/>
    </location>
</feature>
<evidence type="ECO:0000313" key="3">
    <source>
        <dbReference type="EMBL" id="AKH22397.1"/>
    </source>
</evidence>
<dbReference type="AlphaFoldDB" id="A0A0F7K3K2"/>
<proteinExistence type="inferred from homology"/>
<sequence length="238" mass="27644">MEAKEKNKAPEETKALLVTKANSLIEAAYTLSLNEQRIILACAAQLDGRKPPPRNTFLLTVDEFQGLFGTDPKSTYKEMEEATNRLYERDIRKIDGQTRKRMRWVYMAEYQKGEGRVKLGFSPEITPYLTMLNKRHTTYQLNEVRGLGSAYSIRLYEMLARFRDTGWFAISVDDFKERLQLVGKYPRFSNLKARVIDPAVKEIRAKTSLDVSWQPIKKGRTVETIRFSFEEKAQMELL</sequence>
<protein>
    <recommendedName>
        <fullName evidence="2">Initiator Rep protein WH1 domain-containing protein</fullName>
    </recommendedName>
</protein>
<dbReference type="RefSeq" id="WP_046861478.1">
    <property type="nucleotide sequence ID" value="NZ_CP011413.1"/>
</dbReference>
<dbReference type="Pfam" id="PF21205">
    <property type="entry name" value="Rep3_C"/>
    <property type="match status" value="1"/>
</dbReference>
<dbReference type="InterPro" id="IPR000525">
    <property type="entry name" value="Initiator_Rep_WH1"/>
</dbReference>
<dbReference type="OrthoDB" id="9122127at2"/>
<keyword evidence="4" id="KW-1185">Reference proteome</keyword>
<evidence type="ECO:0000259" key="2">
    <source>
        <dbReference type="Pfam" id="PF01051"/>
    </source>
</evidence>
<dbReference type="InterPro" id="IPR036390">
    <property type="entry name" value="WH_DNA-bd_sf"/>
</dbReference>
<keyword evidence="3" id="KW-0614">Plasmid</keyword>
<dbReference type="InterPro" id="IPR036388">
    <property type="entry name" value="WH-like_DNA-bd_sf"/>
</dbReference>
<name>A0A0F7K3K2_9GAMM</name>
<dbReference type="Proteomes" id="UP000034410">
    <property type="component" value="Plasmid"/>
</dbReference>
<dbReference type="EMBL" id="CP011413">
    <property type="protein sequence ID" value="AKH22397.1"/>
    <property type="molecule type" value="Genomic_DNA"/>
</dbReference>
<dbReference type="KEGG" id="seds:AAY24_18215"/>
<dbReference type="GO" id="GO:0003887">
    <property type="term" value="F:DNA-directed DNA polymerase activity"/>
    <property type="evidence" value="ECO:0007669"/>
    <property type="project" value="InterPro"/>
</dbReference>
<organism evidence="3 4">
    <name type="scientific">Sedimenticola thiotaurini</name>
    <dbReference type="NCBI Taxonomy" id="1543721"/>
    <lineage>
        <taxon>Bacteria</taxon>
        <taxon>Pseudomonadati</taxon>
        <taxon>Pseudomonadota</taxon>
        <taxon>Gammaproteobacteria</taxon>
        <taxon>Chromatiales</taxon>
        <taxon>Sedimenticolaceae</taxon>
        <taxon>Sedimenticola</taxon>
    </lineage>
</organism>
<gene>
    <name evidence="3" type="ORF">AAY24_18215</name>
</gene>
<dbReference type="Gene3D" id="1.10.10.10">
    <property type="entry name" value="Winged helix-like DNA-binding domain superfamily/Winged helix DNA-binding domain"/>
    <property type="match status" value="2"/>
</dbReference>
<dbReference type="SUPFAM" id="SSF46785">
    <property type="entry name" value="Winged helix' DNA-binding domain"/>
    <property type="match status" value="2"/>
</dbReference>